<dbReference type="PANTHER" id="PTHR45436">
    <property type="entry name" value="SENSOR HISTIDINE KINASE YKOH"/>
    <property type="match status" value="1"/>
</dbReference>
<keyword evidence="9" id="KW-0902">Two-component regulatory system</keyword>
<evidence type="ECO:0000256" key="7">
    <source>
        <dbReference type="ARBA" id="ARBA00022777"/>
    </source>
</evidence>
<dbReference type="CDD" id="cd00075">
    <property type="entry name" value="HATPase"/>
    <property type="match status" value="1"/>
</dbReference>
<dbReference type="KEGG" id="ccot:CCAX7_24240"/>
<dbReference type="EC" id="2.7.13.3" evidence="3"/>
<dbReference type="Pfam" id="PF00672">
    <property type="entry name" value="HAMP"/>
    <property type="match status" value="1"/>
</dbReference>
<name>A0A402CVE6_9BACT</name>
<reference evidence="11 12" key="1">
    <citation type="journal article" date="2019" name="Int. J. Syst. Evol. Microbiol.">
        <title>Capsulimonas corticalis gen. nov., sp. nov., an aerobic capsulated bacterium, of a novel bacterial order, Capsulimonadales ord. nov., of the class Armatimonadia of the phylum Armatimonadetes.</title>
        <authorList>
            <person name="Li J."/>
            <person name="Kudo C."/>
            <person name="Tonouchi A."/>
        </authorList>
    </citation>
    <scope>NUCLEOTIDE SEQUENCE [LARGE SCALE GENOMIC DNA]</scope>
    <source>
        <strain evidence="11 12">AX-7</strain>
    </source>
</reference>
<dbReference type="PROSITE" id="PS50109">
    <property type="entry name" value="HIS_KIN"/>
    <property type="match status" value="1"/>
</dbReference>
<dbReference type="InterPro" id="IPR004358">
    <property type="entry name" value="Sig_transdc_His_kin-like_C"/>
</dbReference>
<sequence length="495" mass="53468">MRSLRFRLTLWYGGALAAILCAGALCVYVGAKHALLSETDAFLTLEAQRTAYVAEGDQRDAGDYTELREAVSSFQGSGQSPRSFPGLLRFDSVYVRLATPKNATVAVSPSLSSHPDLQDSLNEMNVSNFKGGRHFAFSGPDEERMLRVIVAPVEAAGRPLLIQIAVPWDHDTDVLEQLGYVLMIAVPALTFAASLGGWALVGRTLRPIQRIATEAEQLEIDNFSGPLLPAPSETDSEVGNLVATLNRMTIRLHKAFEAKQRFAEAQQRFAADASHELRTPLTVLRGEMELTLSRPRAEEEYIATLGSALEEIQQMTHIVESLSFLARTDTGHIENEGARVPVDLQSLCERTSAHFEREAEAHGVTVSFLPSPEPVRVTGDPVQLRQLLDNLVDNAVKYSRSGDLVTISVSGERAPSDGAAEAVITVSDMGIGIAPEDLPHIFDRFWRADSARSAPGSGLGLAICARIAEAHGGRLAVQSELGSGTQITLRIPVAG</sequence>
<evidence type="ECO:0000256" key="6">
    <source>
        <dbReference type="ARBA" id="ARBA00022692"/>
    </source>
</evidence>
<evidence type="ECO:0000256" key="2">
    <source>
        <dbReference type="ARBA" id="ARBA00004370"/>
    </source>
</evidence>
<dbReference type="SMART" id="SM00388">
    <property type="entry name" value="HisKA"/>
    <property type="match status" value="1"/>
</dbReference>
<dbReference type="Pfam" id="PF00512">
    <property type="entry name" value="HisKA"/>
    <property type="match status" value="1"/>
</dbReference>
<dbReference type="GO" id="GO:0005886">
    <property type="term" value="C:plasma membrane"/>
    <property type="evidence" value="ECO:0007669"/>
    <property type="project" value="TreeGrafter"/>
</dbReference>
<dbReference type="SUPFAM" id="SSF47384">
    <property type="entry name" value="Homodimeric domain of signal transducing histidine kinase"/>
    <property type="match status" value="1"/>
</dbReference>
<evidence type="ECO:0000256" key="1">
    <source>
        <dbReference type="ARBA" id="ARBA00000085"/>
    </source>
</evidence>
<keyword evidence="6" id="KW-0812">Transmembrane</keyword>
<dbReference type="InterPro" id="IPR050428">
    <property type="entry name" value="TCS_sensor_his_kinase"/>
</dbReference>
<dbReference type="SMART" id="SM00387">
    <property type="entry name" value="HATPase_c"/>
    <property type="match status" value="1"/>
</dbReference>
<dbReference type="InterPro" id="IPR003660">
    <property type="entry name" value="HAMP_dom"/>
</dbReference>
<evidence type="ECO:0000313" key="11">
    <source>
        <dbReference type="EMBL" id="BDI30373.1"/>
    </source>
</evidence>
<evidence type="ECO:0000256" key="9">
    <source>
        <dbReference type="ARBA" id="ARBA00023012"/>
    </source>
</evidence>
<dbReference type="Pfam" id="PF02518">
    <property type="entry name" value="HATPase_c"/>
    <property type="match status" value="1"/>
</dbReference>
<organism evidence="11 12">
    <name type="scientific">Capsulimonas corticalis</name>
    <dbReference type="NCBI Taxonomy" id="2219043"/>
    <lineage>
        <taxon>Bacteria</taxon>
        <taxon>Bacillati</taxon>
        <taxon>Armatimonadota</taxon>
        <taxon>Armatimonadia</taxon>
        <taxon>Capsulimonadales</taxon>
        <taxon>Capsulimonadaceae</taxon>
        <taxon>Capsulimonas</taxon>
    </lineage>
</organism>
<keyword evidence="7 11" id="KW-0418">Kinase</keyword>
<protein>
    <recommendedName>
        <fullName evidence="3">histidine kinase</fullName>
        <ecNumber evidence="3">2.7.13.3</ecNumber>
    </recommendedName>
</protein>
<dbReference type="InterPro" id="IPR036890">
    <property type="entry name" value="HATPase_C_sf"/>
</dbReference>
<dbReference type="InterPro" id="IPR003661">
    <property type="entry name" value="HisK_dim/P_dom"/>
</dbReference>
<keyword evidence="5" id="KW-0808">Transferase</keyword>
<dbReference type="CDD" id="cd00082">
    <property type="entry name" value="HisKA"/>
    <property type="match status" value="1"/>
</dbReference>
<dbReference type="CDD" id="cd06225">
    <property type="entry name" value="HAMP"/>
    <property type="match status" value="1"/>
</dbReference>
<dbReference type="FunFam" id="3.30.565.10:FF:000006">
    <property type="entry name" value="Sensor histidine kinase WalK"/>
    <property type="match status" value="1"/>
</dbReference>
<accession>A0A402CVE6</accession>
<proteinExistence type="predicted"/>
<dbReference type="EMBL" id="AP025739">
    <property type="protein sequence ID" value="BDI30373.1"/>
    <property type="molecule type" value="Genomic_DNA"/>
</dbReference>
<dbReference type="SUPFAM" id="SSF55874">
    <property type="entry name" value="ATPase domain of HSP90 chaperone/DNA topoisomerase II/histidine kinase"/>
    <property type="match status" value="1"/>
</dbReference>
<keyword evidence="12" id="KW-1185">Reference proteome</keyword>
<dbReference type="PRINTS" id="PR00344">
    <property type="entry name" value="BCTRLSENSOR"/>
</dbReference>
<keyword evidence="8" id="KW-1133">Transmembrane helix</keyword>
<dbReference type="AlphaFoldDB" id="A0A402CVE6"/>
<dbReference type="GO" id="GO:0000155">
    <property type="term" value="F:phosphorelay sensor kinase activity"/>
    <property type="evidence" value="ECO:0007669"/>
    <property type="project" value="InterPro"/>
</dbReference>
<dbReference type="Gene3D" id="3.30.565.10">
    <property type="entry name" value="Histidine kinase-like ATPase, C-terminal domain"/>
    <property type="match status" value="1"/>
</dbReference>
<gene>
    <name evidence="11" type="ORF">CCAX7_24240</name>
</gene>
<keyword evidence="4" id="KW-0597">Phosphoprotein</keyword>
<evidence type="ECO:0000313" key="12">
    <source>
        <dbReference type="Proteomes" id="UP000287394"/>
    </source>
</evidence>
<dbReference type="SMART" id="SM00304">
    <property type="entry name" value="HAMP"/>
    <property type="match status" value="1"/>
</dbReference>
<dbReference type="Proteomes" id="UP000287394">
    <property type="component" value="Chromosome"/>
</dbReference>
<evidence type="ECO:0000256" key="10">
    <source>
        <dbReference type="ARBA" id="ARBA00023136"/>
    </source>
</evidence>
<evidence type="ECO:0000256" key="3">
    <source>
        <dbReference type="ARBA" id="ARBA00012438"/>
    </source>
</evidence>
<dbReference type="InterPro" id="IPR003594">
    <property type="entry name" value="HATPase_dom"/>
</dbReference>
<evidence type="ECO:0000256" key="4">
    <source>
        <dbReference type="ARBA" id="ARBA00022553"/>
    </source>
</evidence>
<dbReference type="PANTHER" id="PTHR45436:SF5">
    <property type="entry name" value="SENSOR HISTIDINE KINASE TRCS"/>
    <property type="match status" value="1"/>
</dbReference>
<dbReference type="Gene3D" id="1.10.287.130">
    <property type="match status" value="1"/>
</dbReference>
<comment type="subcellular location">
    <subcellularLocation>
        <location evidence="2">Membrane</location>
    </subcellularLocation>
</comment>
<dbReference type="PROSITE" id="PS50885">
    <property type="entry name" value="HAMP"/>
    <property type="match status" value="1"/>
</dbReference>
<dbReference type="InterPro" id="IPR005467">
    <property type="entry name" value="His_kinase_dom"/>
</dbReference>
<dbReference type="Gene3D" id="6.10.340.10">
    <property type="match status" value="1"/>
</dbReference>
<keyword evidence="10" id="KW-0472">Membrane</keyword>
<evidence type="ECO:0000256" key="5">
    <source>
        <dbReference type="ARBA" id="ARBA00022679"/>
    </source>
</evidence>
<evidence type="ECO:0000256" key="8">
    <source>
        <dbReference type="ARBA" id="ARBA00022989"/>
    </source>
</evidence>
<comment type="catalytic activity">
    <reaction evidence="1">
        <text>ATP + protein L-histidine = ADP + protein N-phospho-L-histidine.</text>
        <dbReference type="EC" id="2.7.13.3"/>
    </reaction>
</comment>
<dbReference type="InterPro" id="IPR036097">
    <property type="entry name" value="HisK_dim/P_sf"/>
</dbReference>